<evidence type="ECO:0000256" key="1">
    <source>
        <dbReference type="ARBA" id="ARBA00022723"/>
    </source>
</evidence>
<accession>A0A645EVC2</accession>
<dbReference type="PANTHER" id="PTHR43048">
    <property type="entry name" value="METHYLMALONYL-COA EPIMERASE"/>
    <property type="match status" value="1"/>
</dbReference>
<protein>
    <recommendedName>
        <fullName evidence="2">VOC domain-containing protein</fullName>
    </recommendedName>
</protein>
<dbReference type="Gene3D" id="3.10.180.10">
    <property type="entry name" value="2,3-Dihydroxybiphenyl 1,2-Dioxygenase, domain 1"/>
    <property type="match status" value="1"/>
</dbReference>
<name>A0A645EVC2_9ZZZZ</name>
<feature type="domain" description="VOC" evidence="2">
    <location>
        <begin position="18"/>
        <end position="138"/>
    </location>
</feature>
<dbReference type="SUPFAM" id="SSF54593">
    <property type="entry name" value="Glyoxalase/Bleomycin resistance protein/Dihydroxybiphenyl dioxygenase"/>
    <property type="match status" value="1"/>
</dbReference>
<evidence type="ECO:0000259" key="2">
    <source>
        <dbReference type="PROSITE" id="PS51819"/>
    </source>
</evidence>
<dbReference type="Pfam" id="PF13669">
    <property type="entry name" value="Glyoxalase_4"/>
    <property type="match status" value="1"/>
</dbReference>
<dbReference type="PANTHER" id="PTHR43048:SF3">
    <property type="entry name" value="METHYLMALONYL-COA EPIMERASE, MITOCHONDRIAL"/>
    <property type="match status" value="1"/>
</dbReference>
<reference evidence="3" key="1">
    <citation type="submission" date="2019-08" db="EMBL/GenBank/DDBJ databases">
        <authorList>
            <person name="Kucharzyk K."/>
            <person name="Murdoch R.W."/>
            <person name="Higgins S."/>
            <person name="Loffler F."/>
        </authorList>
    </citation>
    <scope>NUCLEOTIDE SEQUENCE</scope>
</reference>
<keyword evidence="1" id="KW-0479">Metal-binding</keyword>
<dbReference type="EMBL" id="VSSQ01051704">
    <property type="protein sequence ID" value="MPN05797.1"/>
    <property type="molecule type" value="Genomic_DNA"/>
</dbReference>
<dbReference type="InterPro" id="IPR051785">
    <property type="entry name" value="MMCE/EMCE_epimerase"/>
</dbReference>
<dbReference type="InterPro" id="IPR037523">
    <property type="entry name" value="VOC_core"/>
</dbReference>
<dbReference type="PROSITE" id="PS51819">
    <property type="entry name" value="VOC"/>
    <property type="match status" value="1"/>
</dbReference>
<dbReference type="AlphaFoldDB" id="A0A645EVC2"/>
<dbReference type="GO" id="GO:0046872">
    <property type="term" value="F:metal ion binding"/>
    <property type="evidence" value="ECO:0007669"/>
    <property type="project" value="UniProtKB-KW"/>
</dbReference>
<organism evidence="3">
    <name type="scientific">bioreactor metagenome</name>
    <dbReference type="NCBI Taxonomy" id="1076179"/>
    <lineage>
        <taxon>unclassified sequences</taxon>
        <taxon>metagenomes</taxon>
        <taxon>ecological metagenomes</taxon>
    </lineage>
</organism>
<comment type="caution">
    <text evidence="3">The sequence shown here is derived from an EMBL/GenBank/DDBJ whole genome shotgun (WGS) entry which is preliminary data.</text>
</comment>
<dbReference type="GO" id="GO:0004493">
    <property type="term" value="F:methylmalonyl-CoA epimerase activity"/>
    <property type="evidence" value="ECO:0007669"/>
    <property type="project" value="TreeGrafter"/>
</dbReference>
<proteinExistence type="predicted"/>
<gene>
    <name evidence="3" type="ORF">SDC9_153050</name>
</gene>
<dbReference type="InterPro" id="IPR029068">
    <property type="entry name" value="Glyas_Bleomycin-R_OHBP_Dase"/>
</dbReference>
<evidence type="ECO:0000313" key="3">
    <source>
        <dbReference type="EMBL" id="MPN05797.1"/>
    </source>
</evidence>
<dbReference type="GO" id="GO:0046491">
    <property type="term" value="P:L-methylmalonyl-CoA metabolic process"/>
    <property type="evidence" value="ECO:0007669"/>
    <property type="project" value="TreeGrafter"/>
</dbReference>
<sequence length="139" mass="15855">MWTPVRNKTVKISQIVTKIQHIGIPTNDIEKTITFYESLGFENVYTTVNEKANEKVAFLRLENMLLEIYQNGHAVNKSGAIDHIALDVVDINAAFEIAQVDGYHLLDDSIQFLPFWENGVKFFTILGPNGEKVEFNQRL</sequence>